<keyword evidence="1" id="KW-0812">Transmembrane</keyword>
<keyword evidence="1" id="KW-0472">Membrane</keyword>
<dbReference type="EMBL" id="LN774769">
    <property type="protein sequence ID" value="CEN28617.1"/>
    <property type="molecule type" value="Genomic_DNA"/>
</dbReference>
<feature type="transmembrane region" description="Helical" evidence="1">
    <location>
        <begin position="42"/>
        <end position="72"/>
    </location>
</feature>
<gene>
    <name evidence="2" type="ORF">LACPI_1417</name>
</gene>
<dbReference type="STRING" id="1364.LP2241_30435"/>
<reference evidence="3" key="1">
    <citation type="submission" date="2015-01" db="EMBL/GenBank/DDBJ databases">
        <authorList>
            <person name="Andreevskaya M."/>
        </authorList>
    </citation>
    <scope>NUCLEOTIDE SEQUENCE [LARGE SCALE GENOMIC DNA]</scope>
    <source>
        <strain evidence="3">MKFS47</strain>
    </source>
</reference>
<keyword evidence="1" id="KW-1133">Transmembrane helix</keyword>
<protein>
    <submittedName>
        <fullName evidence="2">Putative peptidase</fullName>
    </submittedName>
</protein>
<accession>A0A0D6DXA7</accession>
<evidence type="ECO:0000313" key="2">
    <source>
        <dbReference type="EMBL" id="CEN28617.1"/>
    </source>
</evidence>
<evidence type="ECO:0000313" key="3">
    <source>
        <dbReference type="Proteomes" id="UP000033166"/>
    </source>
</evidence>
<sequence length="145" mass="16985">MTLLLLFPSHFEWFQLDFSWVIICLTSLPLVYFDIKYHAYPFLIWAIIFVILLLTIDFNLLILICLILAGLTSILQLKIGSGDFLYLSLISFSISFFQIIFCLFIASSLALIYYLIFINKKEKEIPFLPFLFFAYLVTTYLCPTF</sequence>
<evidence type="ECO:0000256" key="1">
    <source>
        <dbReference type="SAM" id="Phobius"/>
    </source>
</evidence>
<name>A0A0D6DXA7_9LACT</name>
<dbReference type="Proteomes" id="UP000033166">
    <property type="component" value="Chromosome I"/>
</dbReference>
<dbReference type="KEGG" id="lpk:LACPI_1417"/>
<feature type="transmembrane region" description="Helical" evidence="1">
    <location>
        <begin position="84"/>
        <end position="117"/>
    </location>
</feature>
<feature type="transmembrane region" description="Helical" evidence="1">
    <location>
        <begin position="13"/>
        <end position="35"/>
    </location>
</feature>
<feature type="transmembrane region" description="Helical" evidence="1">
    <location>
        <begin position="124"/>
        <end position="141"/>
    </location>
</feature>
<proteinExistence type="predicted"/>
<dbReference type="HOGENOM" id="CLU_057101_12_0_9"/>
<organism evidence="2 3">
    <name type="scientific">Pseudolactococcus piscium MKFS47</name>
    <dbReference type="NCBI Taxonomy" id="297352"/>
    <lineage>
        <taxon>Bacteria</taxon>
        <taxon>Bacillati</taxon>
        <taxon>Bacillota</taxon>
        <taxon>Bacilli</taxon>
        <taxon>Lactobacillales</taxon>
        <taxon>Streptococcaceae</taxon>
        <taxon>Pseudolactococcus</taxon>
    </lineage>
</organism>
<dbReference type="AlphaFoldDB" id="A0A0D6DXA7"/>